<dbReference type="InterPro" id="IPR037459">
    <property type="entry name" value="RhgT-like"/>
</dbReference>
<feature type="domain" description="SGNH hydrolase-type esterase" evidence="4">
    <location>
        <begin position="214"/>
        <end position="371"/>
    </location>
</feature>
<dbReference type="PANTHER" id="PTHR43695">
    <property type="entry name" value="PUTATIVE (AFU_ORTHOLOGUE AFUA_2G17250)-RELATED"/>
    <property type="match status" value="1"/>
</dbReference>
<dbReference type="PANTHER" id="PTHR43695:SF1">
    <property type="entry name" value="RHAMNOGALACTURONAN ACETYLESTERASE"/>
    <property type="match status" value="1"/>
</dbReference>
<keyword evidence="2" id="KW-0378">Hydrolase</keyword>
<dbReference type="Proteomes" id="UP001269081">
    <property type="component" value="Unassembled WGS sequence"/>
</dbReference>
<dbReference type="CDD" id="cd01821">
    <property type="entry name" value="Rhamnogalacturan_acetylesterase_like"/>
    <property type="match status" value="1"/>
</dbReference>
<dbReference type="InterPro" id="IPR036514">
    <property type="entry name" value="SGNH_hydro_sf"/>
</dbReference>
<keyword evidence="6" id="KW-1185">Reference proteome</keyword>
<evidence type="ECO:0000259" key="4">
    <source>
        <dbReference type="Pfam" id="PF13472"/>
    </source>
</evidence>
<dbReference type="Pfam" id="PF13472">
    <property type="entry name" value="Lipase_GDSL_2"/>
    <property type="match status" value="1"/>
</dbReference>
<comment type="similarity">
    <text evidence="1">Belongs to the 'GDSL' lipolytic enzyme family.</text>
</comment>
<name>A0ABU1YBQ7_9FLAO</name>
<organism evidence="5 6">
    <name type="scientific">Flavobacterium piscis</name>
    <dbReference type="NCBI Taxonomy" id="1114874"/>
    <lineage>
        <taxon>Bacteria</taxon>
        <taxon>Pseudomonadati</taxon>
        <taxon>Bacteroidota</taxon>
        <taxon>Flavobacteriia</taxon>
        <taxon>Flavobacteriales</taxon>
        <taxon>Flavobacteriaceae</taxon>
        <taxon>Flavobacterium</taxon>
    </lineage>
</organism>
<evidence type="ECO:0000256" key="3">
    <source>
        <dbReference type="SAM" id="SignalP"/>
    </source>
</evidence>
<accession>A0ABU1YBQ7</accession>
<feature type="signal peptide" evidence="3">
    <location>
        <begin position="1"/>
        <end position="22"/>
    </location>
</feature>
<evidence type="ECO:0000313" key="6">
    <source>
        <dbReference type="Proteomes" id="UP001269081"/>
    </source>
</evidence>
<reference evidence="5 6" key="1">
    <citation type="submission" date="2023-07" db="EMBL/GenBank/DDBJ databases">
        <title>Sorghum-associated microbial communities from plants grown in Nebraska, USA.</title>
        <authorList>
            <person name="Schachtman D."/>
        </authorList>
    </citation>
    <scope>NUCLEOTIDE SEQUENCE [LARGE SCALE GENOMIC DNA]</scope>
    <source>
        <strain evidence="5 6">4129</strain>
    </source>
</reference>
<dbReference type="Gene3D" id="2.60.120.430">
    <property type="entry name" value="Galactose-binding lectin"/>
    <property type="match status" value="1"/>
</dbReference>
<keyword evidence="3" id="KW-0732">Signal</keyword>
<dbReference type="InterPro" id="IPR008979">
    <property type="entry name" value="Galactose-bd-like_sf"/>
</dbReference>
<evidence type="ECO:0000313" key="5">
    <source>
        <dbReference type="EMBL" id="MDR7211588.1"/>
    </source>
</evidence>
<dbReference type="RefSeq" id="WP_310282945.1">
    <property type="nucleotide sequence ID" value="NZ_JAVDWQ010000013.1"/>
</dbReference>
<sequence>MIKIKISLCIIFCCVMQVNLFALNFNTYISNPNNSFIKVNDKDAATSHTETQLFYFGNTSKNKKGILINNALNYDAATGYGFDFNSASNVKMNSNTFSTAKPTYFSVKLPEGNYQIEVGMGSTEKQSNITIKAESRRLMLNQLSIKKGKTATKIFNVNVRTPRINDSLNVSLKDREKDILNWDDKLTLEFLGDVNIQSIKITPKDNLTVVYLAGDSTVTDQDVEPWASWGQFITNYFDENVVVANYAVSGSALSSFKGGNRLKKILSLIKKGDYLFVEFGHNDEKIKGEGNGAWGSYSTLLAEFVQSAKDKGAIPVLVTPTQRRSFNENGTLNETHGEFPAAMRAVAQKNNVALIDITKMTTELYEAWGDEPSRKAFVQYPANTFPGQEKALEDNTHFNSFGANEIALCVVKGIRELDIPLKRQIQKEVPNYNPKKPNYFSDWTLPMSDRYEITKPDGN</sequence>
<evidence type="ECO:0000256" key="1">
    <source>
        <dbReference type="ARBA" id="ARBA00008668"/>
    </source>
</evidence>
<dbReference type="EMBL" id="JAVDWQ010000013">
    <property type="protein sequence ID" value="MDR7211588.1"/>
    <property type="molecule type" value="Genomic_DNA"/>
</dbReference>
<evidence type="ECO:0000256" key="2">
    <source>
        <dbReference type="ARBA" id="ARBA00022801"/>
    </source>
</evidence>
<protein>
    <submittedName>
        <fullName evidence="5">Lysophospholipase L1-like esterase</fullName>
    </submittedName>
</protein>
<dbReference type="SUPFAM" id="SSF49785">
    <property type="entry name" value="Galactose-binding domain-like"/>
    <property type="match status" value="1"/>
</dbReference>
<dbReference type="Gene3D" id="3.40.50.1110">
    <property type="entry name" value="SGNH hydrolase"/>
    <property type="match status" value="1"/>
</dbReference>
<proteinExistence type="inferred from homology"/>
<feature type="chain" id="PRO_5046982842" evidence="3">
    <location>
        <begin position="23"/>
        <end position="459"/>
    </location>
</feature>
<comment type="caution">
    <text evidence="5">The sequence shown here is derived from an EMBL/GenBank/DDBJ whole genome shotgun (WGS) entry which is preliminary data.</text>
</comment>
<dbReference type="InterPro" id="IPR013830">
    <property type="entry name" value="SGNH_hydro"/>
</dbReference>
<gene>
    <name evidence="5" type="ORF">J2W48_003543</name>
</gene>
<dbReference type="SUPFAM" id="SSF52266">
    <property type="entry name" value="SGNH hydrolase"/>
    <property type="match status" value="1"/>
</dbReference>